<proteinExistence type="predicted"/>
<dbReference type="WBParaSite" id="L893_g1420.t1">
    <property type="protein sequence ID" value="L893_g1420.t1"/>
    <property type="gene ID" value="L893_g1420"/>
</dbReference>
<dbReference type="Proteomes" id="UP000095287">
    <property type="component" value="Unplaced"/>
</dbReference>
<evidence type="ECO:0000313" key="1">
    <source>
        <dbReference type="Proteomes" id="UP000095287"/>
    </source>
</evidence>
<protein>
    <submittedName>
        <fullName evidence="2">Uncharacterized protein</fullName>
    </submittedName>
</protein>
<sequence length="144" mass="16018">MNTSKTLKFQCRVDHNKVVALYTISGHLLSQCFLGVHGISVIRMSARAAVDGLRPFRPAPFALFSLKDWTLRSGSAQASVFSHRVGLSVLETRDQMQTSPKHERLDETVVMTRNPRGRSCKQVALRNSCKSPTLKMFGAQNDDA</sequence>
<keyword evidence="1" id="KW-1185">Reference proteome</keyword>
<reference evidence="2" key="1">
    <citation type="submission" date="2016-11" db="UniProtKB">
        <authorList>
            <consortium name="WormBaseParasite"/>
        </authorList>
    </citation>
    <scope>IDENTIFICATION</scope>
</reference>
<dbReference type="AlphaFoldDB" id="A0A1I7YA44"/>
<organism evidence="1 2">
    <name type="scientific">Steinernema glaseri</name>
    <dbReference type="NCBI Taxonomy" id="37863"/>
    <lineage>
        <taxon>Eukaryota</taxon>
        <taxon>Metazoa</taxon>
        <taxon>Ecdysozoa</taxon>
        <taxon>Nematoda</taxon>
        <taxon>Chromadorea</taxon>
        <taxon>Rhabditida</taxon>
        <taxon>Tylenchina</taxon>
        <taxon>Panagrolaimomorpha</taxon>
        <taxon>Strongyloidoidea</taxon>
        <taxon>Steinernematidae</taxon>
        <taxon>Steinernema</taxon>
    </lineage>
</organism>
<accession>A0A1I7YA44</accession>
<evidence type="ECO:0000313" key="2">
    <source>
        <dbReference type="WBParaSite" id="L893_g1420.t1"/>
    </source>
</evidence>
<name>A0A1I7YA44_9BILA</name>